<dbReference type="PANTHER" id="PTHR43642:SF1">
    <property type="entry name" value="HYBRID SIGNAL TRANSDUCTION HISTIDINE KINASE G"/>
    <property type="match status" value="1"/>
</dbReference>
<dbReference type="Pfam" id="PF13191">
    <property type="entry name" value="AAA_16"/>
    <property type="match status" value="1"/>
</dbReference>
<name>A0ABD3Q2H9_9STRA</name>
<dbReference type="InterPro" id="IPR027417">
    <property type="entry name" value="P-loop_NTPase"/>
</dbReference>
<reference evidence="2 3" key="1">
    <citation type="journal article" date="2020" name="G3 (Bethesda)">
        <title>Improved Reference Genome for Cyclotella cryptica CCMP332, a Model for Cell Wall Morphogenesis, Salinity Adaptation, and Lipid Production in Diatoms (Bacillariophyta).</title>
        <authorList>
            <person name="Roberts W.R."/>
            <person name="Downey K.M."/>
            <person name="Ruck E.C."/>
            <person name="Traller J.C."/>
            <person name="Alverson A.J."/>
        </authorList>
    </citation>
    <scope>NUCLEOTIDE SEQUENCE [LARGE SCALE GENOMIC DNA]</scope>
    <source>
        <strain evidence="2 3">CCMP332</strain>
    </source>
</reference>
<sequence>MHVHDFTQSNGLWTHERKELNEVPPRLWTSELGTIKAGGDPRTSTHETYLCSVREQADSIDAQEIIVMPLQKWNDAEATKTAHPDPQYQRKLKQSSVLRKITVGFGIGKLLQYVSQHQQPYTSNCSWSQLKARCSIDNFAVEFITVSASSELGWEVRGVHMITPFLSLQIDSNSSSSSCDTIDNERENGINGRNVVATIANPFSSDCYVSGADDSADSDSMICHLLGVLIHYLFSLGRCGNVKQHSLPKDVKGDGPSDDEDVECNAPLMKKKSPGHMSPEKQGGIRNNLVNTLADSCPPVSGADFSQGMSILGYGNMPNHSGNSGESNVNLRLSPLMDFGYPPSLSQLVTNLVDCGLGLFRPDNSYSSLDVAINDMKILLQKPKRFLFDDPPSKSNVFIGNERLYGRSKEIASLMHAFCRVASSGESESMFVGGFSGCGKTRLVGSIFESVRMDGGFAVTRKFDEMQSSSPLAIVLSAFNELCSMIAQKISKACRMELYEKLSNVIPFLTRVLPNVVDLLPSHITLPFSSSEATTEINFNSVCFTIQQLMRVISSPSRPVLLFLDDLHWADAMSLRLIQSVLCDVKGLNCILFVGGFRDNEVEQEHVLLEFFNTLSSFNITTSMLSLSGISAEDVNAMISDALGVFPRICNNLSDVVYRKTNGNPYFALEFLRSLIDRDIINYSLREKHWKWDINQICAENITDNVLFILTNKMSVLEDDAQTALKVASCFGINISAVIARKLDATLQYQNFQATLDHVAVKEGFMDFDGMNYCFVHDKVREAAYGLIPPGEKDQYHFKIGMALQSTFALQDEDESSVLFATIDQINRCPRTMFRDDSQRIVIANLNFEAGMKAMKCSNFMPAHAYMKAAVSLLPRDSWKANYDLSLKCNFHFAKAAYSCGYVDQAQEILYKVIQFGEGWEDKSQYMLDSYSLLVSLFYLARKDLLQAFHTCIKVLNLLGEDLPLNGYVDNDELVSIVTKTKALFQEKSNDELMTIHDETSRRSRSIMQFYDQLSIVSYLAKPEVCPYFMARWAHFSLAHNVSCKYTPGAFVSFSLILCCEDLGENARIACRIGKIGIMMLSSNASTMGELPGVYLIHYVHAGSLIEPIQTCVSLMQHAYEIGMQTGNPSKAAFNLSAMVAKQIKAGTNLLALKRDIANYLKLAGQYAQKQLQCNLLMMNTMVLRLIGDEVEMAQTPQDEKDIPAWEECEFCLDMMTSFYLGHMERVYHKSKLWEELEDSVKKKMPPRVIYIAFFSGLASASLYSYGKKNSQRHLSNIAKSLSVLENAVSFSDWNFKNKAALLRAVNLSIGAEEDVEIGDEFDSAILASRSSKFVHEEGLACELAGMHYKQIGNKSLALNFFRQARSCYQSWGSCVKVRHMTRQIDFIGSK</sequence>
<comment type="caution">
    <text evidence="2">The sequence shown here is derived from an EMBL/GenBank/DDBJ whole genome shotgun (WGS) entry which is preliminary data.</text>
</comment>
<evidence type="ECO:0000313" key="2">
    <source>
        <dbReference type="EMBL" id="KAL3794502.1"/>
    </source>
</evidence>
<dbReference type="InterPro" id="IPR041664">
    <property type="entry name" value="AAA_16"/>
</dbReference>
<evidence type="ECO:0000313" key="3">
    <source>
        <dbReference type="Proteomes" id="UP001516023"/>
    </source>
</evidence>
<dbReference type="Proteomes" id="UP001516023">
    <property type="component" value="Unassembled WGS sequence"/>
</dbReference>
<gene>
    <name evidence="2" type="ORF">HJC23_013975</name>
</gene>
<dbReference type="Gene3D" id="3.40.50.300">
    <property type="entry name" value="P-loop containing nucleotide triphosphate hydrolases"/>
    <property type="match status" value="1"/>
</dbReference>
<evidence type="ECO:0000259" key="1">
    <source>
        <dbReference type="Pfam" id="PF13191"/>
    </source>
</evidence>
<dbReference type="PANTHER" id="PTHR43642">
    <property type="entry name" value="HYBRID SIGNAL TRANSDUCTION HISTIDINE KINASE G"/>
    <property type="match status" value="1"/>
</dbReference>
<dbReference type="InterPro" id="IPR053159">
    <property type="entry name" value="Hybrid_Histidine_Kinase"/>
</dbReference>
<dbReference type="EMBL" id="JABMIG020000080">
    <property type="protein sequence ID" value="KAL3794502.1"/>
    <property type="molecule type" value="Genomic_DNA"/>
</dbReference>
<keyword evidence="3" id="KW-1185">Reference proteome</keyword>
<accession>A0ABD3Q2H9</accession>
<protein>
    <recommendedName>
        <fullName evidence="1">Orc1-like AAA ATPase domain-containing protein</fullName>
    </recommendedName>
</protein>
<proteinExistence type="predicted"/>
<feature type="domain" description="Orc1-like AAA ATPase" evidence="1">
    <location>
        <begin position="403"/>
        <end position="581"/>
    </location>
</feature>
<organism evidence="2 3">
    <name type="scientific">Cyclotella cryptica</name>
    <dbReference type="NCBI Taxonomy" id="29204"/>
    <lineage>
        <taxon>Eukaryota</taxon>
        <taxon>Sar</taxon>
        <taxon>Stramenopiles</taxon>
        <taxon>Ochrophyta</taxon>
        <taxon>Bacillariophyta</taxon>
        <taxon>Coscinodiscophyceae</taxon>
        <taxon>Thalassiosirophycidae</taxon>
        <taxon>Stephanodiscales</taxon>
        <taxon>Stephanodiscaceae</taxon>
        <taxon>Cyclotella</taxon>
    </lineage>
</organism>
<dbReference type="SUPFAM" id="SSF52540">
    <property type="entry name" value="P-loop containing nucleoside triphosphate hydrolases"/>
    <property type="match status" value="1"/>
</dbReference>